<dbReference type="KEGG" id="cvn:111125747"/>
<feature type="transmembrane region" description="Helical" evidence="1">
    <location>
        <begin position="144"/>
        <end position="162"/>
    </location>
</feature>
<dbReference type="OrthoDB" id="10458690at2759"/>
<feature type="transmembrane region" description="Helical" evidence="1">
    <location>
        <begin position="168"/>
        <end position="187"/>
    </location>
</feature>
<evidence type="ECO:0000256" key="1">
    <source>
        <dbReference type="SAM" id="Phobius"/>
    </source>
</evidence>
<reference evidence="3" key="1">
    <citation type="submission" date="2025-08" db="UniProtKB">
        <authorList>
            <consortium name="RefSeq"/>
        </authorList>
    </citation>
    <scope>IDENTIFICATION</scope>
    <source>
        <tissue evidence="3">Whole sample</tissue>
    </source>
</reference>
<dbReference type="AlphaFoldDB" id="A0A8B8DBY0"/>
<sequence length="210" mass="23433">MTFEPEVVLPVSFSEQKTMAKVNLLRRITWKSFSRWTPKLCASIPLLTATGVVYAESEKKKSLVKVSDISLYNNPEQKNSYCLKEENYKTLKEYVNTARLAFNDMMEPQWDRIEDVKDKIAIGKAHSAALVERLRTDKELQRKITIVGGSSLVTAGIGFSIVERGKKGTALTLLFGLLGGAVAMVVLHPKEALNLVGFSPEDKPKKDSEK</sequence>
<dbReference type="PANTHER" id="PTHR14564">
    <property type="entry name" value="MICOS COMPLEX SUBUNIT MIC26 / MIC27 FAMILY MEMBER"/>
    <property type="match status" value="1"/>
</dbReference>
<dbReference type="GO" id="GO:0061617">
    <property type="term" value="C:MICOS complex"/>
    <property type="evidence" value="ECO:0007669"/>
    <property type="project" value="InterPro"/>
</dbReference>
<protein>
    <submittedName>
        <fullName evidence="3">Uncharacterized protein LOC111125747</fullName>
    </submittedName>
</protein>
<dbReference type="InterPro" id="IPR033182">
    <property type="entry name" value="MIC26/MIC27_animal"/>
</dbReference>
<proteinExistence type="predicted"/>
<keyword evidence="1" id="KW-0472">Membrane</keyword>
<name>A0A8B8DBY0_CRAVI</name>
<dbReference type="Proteomes" id="UP000694844">
    <property type="component" value="Chromosome 3"/>
</dbReference>
<organism evidence="2 3">
    <name type="scientific">Crassostrea virginica</name>
    <name type="common">Eastern oyster</name>
    <dbReference type="NCBI Taxonomy" id="6565"/>
    <lineage>
        <taxon>Eukaryota</taxon>
        <taxon>Metazoa</taxon>
        <taxon>Spiralia</taxon>
        <taxon>Lophotrochozoa</taxon>
        <taxon>Mollusca</taxon>
        <taxon>Bivalvia</taxon>
        <taxon>Autobranchia</taxon>
        <taxon>Pteriomorphia</taxon>
        <taxon>Ostreida</taxon>
        <taxon>Ostreoidea</taxon>
        <taxon>Ostreidae</taxon>
        <taxon>Crassostrea</taxon>
    </lineage>
</organism>
<dbReference type="GeneID" id="111125747"/>
<keyword evidence="2" id="KW-1185">Reference proteome</keyword>
<keyword evidence="1" id="KW-0812">Transmembrane</keyword>
<keyword evidence="1" id="KW-1133">Transmembrane helix</keyword>
<evidence type="ECO:0000313" key="2">
    <source>
        <dbReference type="Proteomes" id="UP000694844"/>
    </source>
</evidence>
<dbReference type="RefSeq" id="XP_022325538.1">
    <property type="nucleotide sequence ID" value="XM_022469830.1"/>
</dbReference>
<accession>A0A8B8DBY0</accession>
<dbReference type="GO" id="GO:0042407">
    <property type="term" value="P:cristae formation"/>
    <property type="evidence" value="ECO:0007669"/>
    <property type="project" value="InterPro"/>
</dbReference>
<evidence type="ECO:0000313" key="3">
    <source>
        <dbReference type="RefSeq" id="XP_022325538.1"/>
    </source>
</evidence>
<gene>
    <name evidence="3" type="primary">LOC111125747</name>
</gene>